<organism evidence="3 4">
    <name type="scientific">Pestalotiopsis fici (strain W106-1 / CGMCC3.15140)</name>
    <dbReference type="NCBI Taxonomy" id="1229662"/>
    <lineage>
        <taxon>Eukaryota</taxon>
        <taxon>Fungi</taxon>
        <taxon>Dikarya</taxon>
        <taxon>Ascomycota</taxon>
        <taxon>Pezizomycotina</taxon>
        <taxon>Sordariomycetes</taxon>
        <taxon>Xylariomycetidae</taxon>
        <taxon>Amphisphaeriales</taxon>
        <taxon>Sporocadaceae</taxon>
        <taxon>Pestalotiopsis</taxon>
    </lineage>
</organism>
<dbReference type="OrthoDB" id="5182145at2759"/>
<name>W3XJX3_PESFW</name>
<keyword evidence="4" id="KW-1185">Reference proteome</keyword>
<dbReference type="KEGG" id="pfy:PFICI_03777"/>
<dbReference type="EMBL" id="KI912110">
    <property type="protein sequence ID" value="ETS85752.1"/>
    <property type="molecule type" value="Genomic_DNA"/>
</dbReference>
<dbReference type="Proteomes" id="UP000030651">
    <property type="component" value="Unassembled WGS sequence"/>
</dbReference>
<feature type="signal peptide" evidence="2">
    <location>
        <begin position="1"/>
        <end position="19"/>
    </location>
</feature>
<dbReference type="RefSeq" id="XP_007830549.1">
    <property type="nucleotide sequence ID" value="XM_007832358.1"/>
</dbReference>
<dbReference type="HOGENOM" id="CLU_2171918_0_0_1"/>
<comment type="similarity">
    <text evidence="1">Belongs to the fungal fucose-specific lectin family.</text>
</comment>
<dbReference type="SUPFAM" id="SSF89372">
    <property type="entry name" value="Fucose-specific lectin"/>
    <property type="match status" value="1"/>
</dbReference>
<reference evidence="4" key="1">
    <citation type="journal article" date="2015" name="BMC Genomics">
        <title>Genomic and transcriptomic analysis of the endophytic fungus Pestalotiopsis fici reveals its lifestyle and high potential for synthesis of natural products.</title>
        <authorList>
            <person name="Wang X."/>
            <person name="Zhang X."/>
            <person name="Liu L."/>
            <person name="Xiang M."/>
            <person name="Wang W."/>
            <person name="Sun X."/>
            <person name="Che Y."/>
            <person name="Guo L."/>
            <person name="Liu G."/>
            <person name="Guo L."/>
            <person name="Wang C."/>
            <person name="Yin W.B."/>
            <person name="Stadler M."/>
            <person name="Zhang X."/>
            <person name="Liu X."/>
        </authorList>
    </citation>
    <scope>NUCLEOTIDE SEQUENCE [LARGE SCALE GENOMIC DNA]</scope>
    <source>
        <strain evidence="4">W106-1 / CGMCC3.15140</strain>
    </source>
</reference>
<dbReference type="InterPro" id="IPR012475">
    <property type="entry name" value="Fungal_lectin"/>
</dbReference>
<evidence type="ECO:0000313" key="3">
    <source>
        <dbReference type="EMBL" id="ETS85752.1"/>
    </source>
</evidence>
<gene>
    <name evidence="3" type="ORF">PFICI_03777</name>
</gene>
<evidence type="ECO:0000313" key="4">
    <source>
        <dbReference type="Proteomes" id="UP000030651"/>
    </source>
</evidence>
<evidence type="ECO:0000256" key="1">
    <source>
        <dbReference type="ARBA" id="ARBA00009042"/>
    </source>
</evidence>
<dbReference type="AlphaFoldDB" id="W3XJX3"/>
<evidence type="ECO:0000256" key="2">
    <source>
        <dbReference type="SAM" id="SignalP"/>
    </source>
</evidence>
<proteinExistence type="inferred from homology"/>
<accession>W3XJX3</accession>
<sequence length="110" mass="12288">MKASSIITVTLLQASTAIAQFWSVPYASVSWDNLQHIRVYAVDPNGAIREWQFDGNGWKGPSFIGALARIGTIVTAVNDGDRIRVYYQLPNGRAKERIYEGKWYDGPTLP</sequence>
<protein>
    <submittedName>
        <fullName evidence="3">Uncharacterized protein</fullName>
    </submittedName>
</protein>
<dbReference type="InParanoid" id="W3XJX3"/>
<dbReference type="Pfam" id="PF07938">
    <property type="entry name" value="Fungal_lectin"/>
    <property type="match status" value="1"/>
</dbReference>
<feature type="chain" id="PRO_5004835159" evidence="2">
    <location>
        <begin position="20"/>
        <end position="110"/>
    </location>
</feature>
<keyword evidence="2" id="KW-0732">Signal</keyword>
<dbReference type="GeneID" id="19268790"/>
<dbReference type="Gene3D" id="2.120.10.70">
    <property type="entry name" value="Fucose-specific lectin"/>
    <property type="match status" value="1"/>
</dbReference>